<dbReference type="AlphaFoldDB" id="A0AAD6GXC4"/>
<reference evidence="1" key="2">
    <citation type="submission" date="2023-01" db="EMBL/GenBank/DDBJ databases">
        <authorList>
            <person name="Petersen C."/>
        </authorList>
    </citation>
    <scope>NUCLEOTIDE SEQUENCE</scope>
    <source>
        <strain evidence="1">IBT 12815</strain>
    </source>
</reference>
<dbReference type="Proteomes" id="UP001213799">
    <property type="component" value="Unassembled WGS sequence"/>
</dbReference>
<gene>
    <name evidence="1" type="ORF">N7537_007299</name>
</gene>
<evidence type="ECO:0000313" key="1">
    <source>
        <dbReference type="EMBL" id="KAJ5597215.1"/>
    </source>
</evidence>
<keyword evidence="2" id="KW-1185">Reference proteome</keyword>
<dbReference type="RefSeq" id="XP_056750432.1">
    <property type="nucleotide sequence ID" value="XM_056898356.1"/>
</dbReference>
<proteinExistence type="predicted"/>
<dbReference type="EMBL" id="JAQJAE010000004">
    <property type="protein sequence ID" value="KAJ5597215.1"/>
    <property type="molecule type" value="Genomic_DNA"/>
</dbReference>
<sequence>MAPDPDYQPSIAPAAFAAGWRAKFKSQPRLSVVAPSERSDDDCPFEYEELLRNGEGHLMTDELYHEPQDDSGWAMGSPARCMLTIPRVDDWQHSSSNVSIALVVTNIKKYVPRHQSETQIWRAGSSEDLWNQNMQRHAERAVASRRRIQVLEKMVDVRLVDL</sequence>
<dbReference type="GeneID" id="81588598"/>
<name>A0AAD6GXC4_9EURO</name>
<comment type="caution">
    <text evidence="1">The sequence shown here is derived from an EMBL/GenBank/DDBJ whole genome shotgun (WGS) entry which is preliminary data.</text>
</comment>
<reference evidence="1" key="1">
    <citation type="journal article" date="2023" name="IMA Fungus">
        <title>Comparative genomic study of the Penicillium genus elucidates a diverse pangenome and 15 lateral gene transfer events.</title>
        <authorList>
            <person name="Petersen C."/>
            <person name="Sorensen T."/>
            <person name="Nielsen M.R."/>
            <person name="Sondergaard T.E."/>
            <person name="Sorensen J.L."/>
            <person name="Fitzpatrick D.A."/>
            <person name="Frisvad J.C."/>
            <person name="Nielsen K.L."/>
        </authorList>
    </citation>
    <scope>NUCLEOTIDE SEQUENCE</scope>
    <source>
        <strain evidence="1">IBT 12815</strain>
    </source>
</reference>
<protein>
    <submittedName>
        <fullName evidence="1">Uncharacterized protein</fullName>
    </submittedName>
</protein>
<organism evidence="1 2">
    <name type="scientific">Penicillium hordei</name>
    <dbReference type="NCBI Taxonomy" id="40994"/>
    <lineage>
        <taxon>Eukaryota</taxon>
        <taxon>Fungi</taxon>
        <taxon>Dikarya</taxon>
        <taxon>Ascomycota</taxon>
        <taxon>Pezizomycotina</taxon>
        <taxon>Eurotiomycetes</taxon>
        <taxon>Eurotiomycetidae</taxon>
        <taxon>Eurotiales</taxon>
        <taxon>Aspergillaceae</taxon>
        <taxon>Penicillium</taxon>
    </lineage>
</organism>
<evidence type="ECO:0000313" key="2">
    <source>
        <dbReference type="Proteomes" id="UP001213799"/>
    </source>
</evidence>
<accession>A0AAD6GXC4</accession>